<comment type="caution">
    <text evidence="1">The sequence shown here is derived from an EMBL/GenBank/DDBJ whole genome shotgun (WGS) entry which is preliminary data.</text>
</comment>
<accession>A0A179D7D6</accession>
<evidence type="ECO:0000313" key="2">
    <source>
        <dbReference type="Proteomes" id="UP000078390"/>
    </source>
</evidence>
<gene>
    <name evidence="1" type="ORF">TDIS_0391</name>
</gene>
<keyword evidence="2" id="KW-1185">Reference proteome</keyword>
<proteinExistence type="predicted"/>
<protein>
    <submittedName>
        <fullName evidence="1">Uncharacterized protein</fullName>
    </submittedName>
</protein>
<dbReference type="EMBL" id="LWLG01000001">
    <property type="protein sequence ID" value="OAQ21873.1"/>
    <property type="molecule type" value="Genomic_DNA"/>
</dbReference>
<dbReference type="Proteomes" id="UP000078390">
    <property type="component" value="Unassembled WGS sequence"/>
</dbReference>
<name>A0A179D7D6_9BACT</name>
<organism evidence="1 2">
    <name type="scientific">Thermosulfurimonas dismutans</name>
    <dbReference type="NCBI Taxonomy" id="999894"/>
    <lineage>
        <taxon>Bacteria</taxon>
        <taxon>Pseudomonadati</taxon>
        <taxon>Thermodesulfobacteriota</taxon>
        <taxon>Thermodesulfobacteria</taxon>
        <taxon>Thermodesulfobacteriales</taxon>
        <taxon>Thermodesulfobacteriaceae</taxon>
        <taxon>Thermosulfurimonas</taxon>
    </lineage>
</organism>
<dbReference type="AlphaFoldDB" id="A0A179D7D6"/>
<evidence type="ECO:0000313" key="1">
    <source>
        <dbReference type="EMBL" id="OAQ21873.1"/>
    </source>
</evidence>
<sequence>MICLGLSRIVGLIRWVKGESENIQTKPKNTAGVLWGHKLPEETIKRV</sequence>
<reference evidence="1 2" key="1">
    <citation type="submission" date="2016-04" db="EMBL/GenBank/DDBJ databases">
        <title>Genome analysis of Thermosulfurimonas dismutans, the first thermophilic sulfur-disproportionating bacterium of the phylum Thermodesulfobacteria.</title>
        <authorList>
            <person name="Mardanov A.V."/>
            <person name="Beletsky A.V."/>
            <person name="Kadnikov V.V."/>
            <person name="Slobodkin A.I."/>
            <person name="Ravin N.V."/>
        </authorList>
    </citation>
    <scope>NUCLEOTIDE SEQUENCE [LARGE SCALE GENOMIC DNA]</scope>
    <source>
        <strain evidence="1 2">S95</strain>
    </source>
</reference>